<dbReference type="EMBL" id="JAADJZ010000044">
    <property type="protein sequence ID" value="KAF2864622.1"/>
    <property type="molecule type" value="Genomic_DNA"/>
</dbReference>
<keyword evidence="1" id="KW-0812">Transmembrane</keyword>
<dbReference type="Proteomes" id="UP000481861">
    <property type="component" value="Unassembled WGS sequence"/>
</dbReference>
<feature type="transmembrane region" description="Helical" evidence="1">
    <location>
        <begin position="41"/>
        <end position="62"/>
    </location>
</feature>
<evidence type="ECO:0000313" key="3">
    <source>
        <dbReference type="Proteomes" id="UP000481861"/>
    </source>
</evidence>
<evidence type="ECO:0000313" key="2">
    <source>
        <dbReference type="EMBL" id="KAF2864622.1"/>
    </source>
</evidence>
<feature type="transmembrane region" description="Helical" evidence="1">
    <location>
        <begin position="6"/>
        <end position="29"/>
    </location>
</feature>
<evidence type="ECO:0000256" key="1">
    <source>
        <dbReference type="SAM" id="Phobius"/>
    </source>
</evidence>
<keyword evidence="3" id="KW-1185">Reference proteome</keyword>
<organism evidence="2 3">
    <name type="scientific">Massariosphaeria phaeospora</name>
    <dbReference type="NCBI Taxonomy" id="100035"/>
    <lineage>
        <taxon>Eukaryota</taxon>
        <taxon>Fungi</taxon>
        <taxon>Dikarya</taxon>
        <taxon>Ascomycota</taxon>
        <taxon>Pezizomycotina</taxon>
        <taxon>Dothideomycetes</taxon>
        <taxon>Pleosporomycetidae</taxon>
        <taxon>Pleosporales</taxon>
        <taxon>Pleosporales incertae sedis</taxon>
        <taxon>Massariosphaeria</taxon>
    </lineage>
</organism>
<proteinExistence type="predicted"/>
<keyword evidence="1" id="KW-0472">Membrane</keyword>
<protein>
    <submittedName>
        <fullName evidence="2">Uncharacterized protein</fullName>
    </submittedName>
</protein>
<sequence>MVVLFVVANAGAVLCQISALIVLYSLLFVNKRLSTTLHQSIFLASIFVQIVNLFAFCKHTIIHSIRENRT</sequence>
<name>A0A7C8M5Z7_9PLEO</name>
<reference evidence="2 3" key="1">
    <citation type="submission" date="2020-01" db="EMBL/GenBank/DDBJ databases">
        <authorList>
            <consortium name="DOE Joint Genome Institute"/>
            <person name="Haridas S."/>
            <person name="Albert R."/>
            <person name="Binder M."/>
            <person name="Bloem J."/>
            <person name="Labutti K."/>
            <person name="Salamov A."/>
            <person name="Andreopoulos B."/>
            <person name="Baker S.E."/>
            <person name="Barry K."/>
            <person name="Bills G."/>
            <person name="Bluhm B.H."/>
            <person name="Cannon C."/>
            <person name="Castanera R."/>
            <person name="Culley D.E."/>
            <person name="Daum C."/>
            <person name="Ezra D."/>
            <person name="Gonzalez J.B."/>
            <person name="Henrissat B."/>
            <person name="Kuo A."/>
            <person name="Liang C."/>
            <person name="Lipzen A."/>
            <person name="Lutzoni F."/>
            <person name="Magnuson J."/>
            <person name="Mondo S."/>
            <person name="Nolan M."/>
            <person name="Ohm R."/>
            <person name="Pangilinan J."/>
            <person name="Park H.-J.H."/>
            <person name="Ramirez L."/>
            <person name="Alfaro M."/>
            <person name="Sun H."/>
            <person name="Tritt A."/>
            <person name="Yoshinaga Y."/>
            <person name="Zwiers L.-H.L."/>
            <person name="Turgeon B.G."/>
            <person name="Goodwin S.B."/>
            <person name="Spatafora J.W."/>
            <person name="Crous P.W."/>
            <person name="Grigoriev I.V."/>
        </authorList>
    </citation>
    <scope>NUCLEOTIDE SEQUENCE [LARGE SCALE GENOMIC DNA]</scope>
    <source>
        <strain evidence="2 3">CBS 611.86</strain>
    </source>
</reference>
<keyword evidence="1" id="KW-1133">Transmembrane helix</keyword>
<accession>A0A7C8M5Z7</accession>
<dbReference type="OrthoDB" id="3777149at2759"/>
<dbReference type="AlphaFoldDB" id="A0A7C8M5Z7"/>
<gene>
    <name evidence="2" type="ORF">BDV95DRAFT_294123</name>
</gene>
<comment type="caution">
    <text evidence="2">The sequence shown here is derived from an EMBL/GenBank/DDBJ whole genome shotgun (WGS) entry which is preliminary data.</text>
</comment>